<accession>A0ABM0X2C6</accession>
<comment type="subcellular location">
    <subcellularLocation>
        <location evidence="1 9">Secreted</location>
    </subcellularLocation>
</comment>
<keyword evidence="8" id="KW-1015">Disulfide bond</keyword>
<evidence type="ECO:0000256" key="1">
    <source>
        <dbReference type="ARBA" id="ARBA00004613"/>
    </source>
</evidence>
<evidence type="ECO:0000256" key="4">
    <source>
        <dbReference type="ARBA" id="ARBA00022529"/>
    </source>
</evidence>
<reference evidence="10" key="1">
    <citation type="journal article" date="2014" name="Nat. Commun.">
        <title>The emerging biofuel crop Camelina sativa retains a highly undifferentiated hexaploid genome structure.</title>
        <authorList>
            <person name="Kagale S."/>
            <person name="Koh C."/>
            <person name="Nixon J."/>
            <person name="Bollina V."/>
            <person name="Clarke W.E."/>
            <person name="Tuteja R."/>
            <person name="Spillane C."/>
            <person name="Robinson S.J."/>
            <person name="Links M.G."/>
            <person name="Clarke C."/>
            <person name="Higgins E.E."/>
            <person name="Huebert T."/>
            <person name="Sharpe A.G."/>
            <person name="Parkin I.A."/>
        </authorList>
    </citation>
    <scope>NUCLEOTIDE SEQUENCE [LARGE SCALE GENOMIC DNA]</scope>
    <source>
        <strain evidence="10">cv. DH55</strain>
    </source>
</reference>
<evidence type="ECO:0000256" key="6">
    <source>
        <dbReference type="ARBA" id="ARBA00022729"/>
    </source>
</evidence>
<keyword evidence="5 9" id="KW-0295">Fungicide</keyword>
<evidence type="ECO:0000256" key="5">
    <source>
        <dbReference type="ARBA" id="ARBA00022577"/>
    </source>
</evidence>
<dbReference type="PANTHER" id="PTHR36788:SF2">
    <property type="entry name" value="DEFENSIN-LIKE PROTEIN 183"/>
    <property type="match status" value="1"/>
</dbReference>
<protein>
    <recommendedName>
        <fullName evidence="9">Defensin-like protein</fullName>
    </recommendedName>
</protein>
<dbReference type="InterPro" id="IPR039641">
    <property type="entry name" value="LCR"/>
</dbReference>
<organism evidence="10 11">
    <name type="scientific">Camelina sativa</name>
    <name type="common">False flax</name>
    <name type="synonym">Myagrum sativum</name>
    <dbReference type="NCBI Taxonomy" id="90675"/>
    <lineage>
        <taxon>Eukaryota</taxon>
        <taxon>Viridiplantae</taxon>
        <taxon>Streptophyta</taxon>
        <taxon>Embryophyta</taxon>
        <taxon>Tracheophyta</taxon>
        <taxon>Spermatophyta</taxon>
        <taxon>Magnoliopsida</taxon>
        <taxon>eudicotyledons</taxon>
        <taxon>Gunneridae</taxon>
        <taxon>Pentapetalae</taxon>
        <taxon>rosids</taxon>
        <taxon>malvids</taxon>
        <taxon>Brassicales</taxon>
        <taxon>Brassicaceae</taxon>
        <taxon>Camelineae</taxon>
        <taxon>Camelina</taxon>
    </lineage>
</organism>
<sequence length="130" mass="14087">MEKTFSVLLVFIIFFIIFASVENKMQANACMEGLGNCQQCDARCKAKYGPEGKGSCDVRNQLCTCYYPCGKGPSSLGPLQSNTCNAVLPVCDDKCDSECCNQICAQNYLLGSGLCDSNGGIYMCKCQYSC</sequence>
<evidence type="ECO:0000256" key="3">
    <source>
        <dbReference type="ARBA" id="ARBA00022525"/>
    </source>
</evidence>
<evidence type="ECO:0000313" key="10">
    <source>
        <dbReference type="Proteomes" id="UP000694864"/>
    </source>
</evidence>
<evidence type="ECO:0000256" key="2">
    <source>
        <dbReference type="ARBA" id="ARBA00006722"/>
    </source>
</evidence>
<comment type="similarity">
    <text evidence="2 9">Belongs to the DEFL family.</text>
</comment>
<evidence type="ECO:0000256" key="8">
    <source>
        <dbReference type="ARBA" id="ARBA00023157"/>
    </source>
</evidence>
<dbReference type="RefSeq" id="XP_010479565.1">
    <property type="nucleotide sequence ID" value="XM_010481263.1"/>
</dbReference>
<feature type="signal peptide" evidence="9">
    <location>
        <begin position="1"/>
        <end position="23"/>
    </location>
</feature>
<evidence type="ECO:0000313" key="11">
    <source>
        <dbReference type="RefSeq" id="XP_010479565.1"/>
    </source>
</evidence>
<gene>
    <name evidence="11" type="primary">LOC104758403</name>
</gene>
<keyword evidence="6 9" id="KW-0732">Signal</keyword>
<reference evidence="11" key="2">
    <citation type="submission" date="2025-08" db="UniProtKB">
        <authorList>
            <consortium name="RefSeq"/>
        </authorList>
    </citation>
    <scope>IDENTIFICATION</scope>
    <source>
        <tissue evidence="11">Leaf</tissue>
    </source>
</reference>
<name>A0ABM0X2C6_CAMSA</name>
<proteinExistence type="inferred from homology"/>
<dbReference type="Proteomes" id="UP000694864">
    <property type="component" value="Chromosome 17"/>
</dbReference>
<evidence type="ECO:0000256" key="9">
    <source>
        <dbReference type="RuleBase" id="RU367109"/>
    </source>
</evidence>
<dbReference type="PANTHER" id="PTHR36788">
    <property type="entry name" value="DEFENSIN-LIKE PROTEIN 183"/>
    <property type="match status" value="1"/>
</dbReference>
<keyword evidence="3 9" id="KW-0964">Secreted</keyword>
<keyword evidence="4 9" id="KW-0929">Antimicrobial</keyword>
<keyword evidence="10" id="KW-1185">Reference proteome</keyword>
<evidence type="ECO:0000256" key="7">
    <source>
        <dbReference type="ARBA" id="ARBA00022821"/>
    </source>
</evidence>
<feature type="chain" id="PRO_5044970333" description="Defensin-like protein" evidence="9">
    <location>
        <begin position="24"/>
        <end position="130"/>
    </location>
</feature>
<dbReference type="GeneID" id="104758403"/>
<keyword evidence="7 9" id="KW-0611">Plant defense</keyword>